<dbReference type="Proteomes" id="UP000266673">
    <property type="component" value="Unassembled WGS sequence"/>
</dbReference>
<feature type="compositionally biased region" description="Low complexity" evidence="2">
    <location>
        <begin position="205"/>
        <end position="223"/>
    </location>
</feature>
<feature type="coiled-coil region" evidence="1">
    <location>
        <begin position="1"/>
        <end position="63"/>
    </location>
</feature>
<feature type="region of interest" description="Disordered" evidence="2">
    <location>
        <begin position="204"/>
        <end position="256"/>
    </location>
</feature>
<accession>A0A397UC09</accession>
<name>A0A397UC09_9GLOM</name>
<dbReference type="OrthoDB" id="2415118at2759"/>
<comment type="caution">
    <text evidence="3">The sequence shown here is derived from an EMBL/GenBank/DDBJ whole genome shotgun (WGS) entry which is preliminary data.</text>
</comment>
<evidence type="ECO:0000256" key="1">
    <source>
        <dbReference type="SAM" id="Coils"/>
    </source>
</evidence>
<reference evidence="3 4" key="1">
    <citation type="submission" date="2018-06" db="EMBL/GenBank/DDBJ databases">
        <title>Comparative genomics reveals the genomic features of Rhizophagus irregularis, R. cerebriforme, R. diaphanum and Gigaspora rosea, and their symbiotic lifestyle signature.</title>
        <authorList>
            <person name="Morin E."/>
            <person name="San Clemente H."/>
            <person name="Chen E.C.H."/>
            <person name="De La Providencia I."/>
            <person name="Hainaut M."/>
            <person name="Kuo A."/>
            <person name="Kohler A."/>
            <person name="Murat C."/>
            <person name="Tang N."/>
            <person name="Roy S."/>
            <person name="Loubradou J."/>
            <person name="Henrissat B."/>
            <person name="Grigoriev I.V."/>
            <person name="Corradi N."/>
            <person name="Roux C."/>
            <person name="Martin F.M."/>
        </authorList>
    </citation>
    <scope>NUCLEOTIDE SEQUENCE [LARGE SCALE GENOMIC DNA]</scope>
    <source>
        <strain evidence="3 4">DAOM 194757</strain>
    </source>
</reference>
<feature type="compositionally biased region" description="Polar residues" evidence="2">
    <location>
        <begin position="234"/>
        <end position="253"/>
    </location>
</feature>
<dbReference type="AlphaFoldDB" id="A0A397UC09"/>
<evidence type="ECO:0000313" key="4">
    <source>
        <dbReference type="Proteomes" id="UP000266673"/>
    </source>
</evidence>
<proteinExistence type="predicted"/>
<keyword evidence="1" id="KW-0175">Coiled coil</keyword>
<evidence type="ECO:0000256" key="2">
    <source>
        <dbReference type="SAM" id="MobiDB-lite"/>
    </source>
</evidence>
<evidence type="ECO:0000313" key="3">
    <source>
        <dbReference type="EMBL" id="RIB07770.1"/>
    </source>
</evidence>
<protein>
    <submittedName>
        <fullName evidence="3">Uncharacterized protein</fullName>
    </submittedName>
</protein>
<gene>
    <name evidence="3" type="ORF">C2G38_2045710</name>
</gene>
<sequence length="630" mass="71846">MADLQTTIASLRELNSKLAVEINELRKKFAKVEAENIEAKAENAKLKQTLKDYEARFANLEHRDEEKAIHMAKIDDEIEKIKKSSVNTTPTEIANSSHFVSASCDDNALASDISDDTSVQIRGLTSNSDALQGDTKSRVSNSSLTVSPICVELSHASFPTKSSEDSRSEDAIASNAIDNFLDEKHNEQIRNKIRERNLEKKLLQSNEASASQTQNSSSDSSSKSYDESHVEQISELQSTSNTPNLSEQSSEQNTDLHKTKISEIDIQSLIEELRIEPLAEDIVKIVNVDKTSTDNQSLAIELVHLFEKISLAENNAKRAKVEEITSWYQYRKHFEKRLDDILPENQRNDKRAYDLASGQIYDEMLQYLSGISRVSLRKRTQRTKPIYKLFSVIGEDKIKRIKTYSANKLSKLTDVQIDTIKKHFIAIPRDPKSRSHITEVSISPNNILPENKIHDHVYFRDKTLLQYSDLYKVFISEKFDCYGIIEGSLCPVCKLYHEDGKSVKAYFGKMTLRALTPEYLDWYAKLVEVPSSLTDKIRLILYRAYTEETGLDPWVKPESSRIEKDADDHILLPNKIYTSSISKTDPNKNRLYQYAIEHGINPKEFSIITEAEKNVFVGIWKEIYVSIVVE</sequence>
<organism evidence="3 4">
    <name type="scientific">Gigaspora rosea</name>
    <dbReference type="NCBI Taxonomy" id="44941"/>
    <lineage>
        <taxon>Eukaryota</taxon>
        <taxon>Fungi</taxon>
        <taxon>Fungi incertae sedis</taxon>
        <taxon>Mucoromycota</taxon>
        <taxon>Glomeromycotina</taxon>
        <taxon>Glomeromycetes</taxon>
        <taxon>Diversisporales</taxon>
        <taxon>Gigasporaceae</taxon>
        <taxon>Gigaspora</taxon>
    </lineage>
</organism>
<keyword evidence="4" id="KW-1185">Reference proteome</keyword>
<dbReference type="EMBL" id="QKWP01001602">
    <property type="protein sequence ID" value="RIB07770.1"/>
    <property type="molecule type" value="Genomic_DNA"/>
</dbReference>